<accession>A0A1W5CYA0</accession>
<protein>
    <submittedName>
        <fullName evidence="1">Uncharacterized protein</fullName>
    </submittedName>
</protein>
<dbReference type="EMBL" id="FWEW01000815">
    <property type="protein sequence ID" value="SLM35806.1"/>
    <property type="molecule type" value="Genomic_DNA"/>
</dbReference>
<sequence>MENNTRVILAKAGDWGMWIVTVRIRAFNLRVWDLVTPNVEEKPQQLVKPNRPSTRAIHTARAGGNVEAVKSAMEIYNLDKEVYKIDLADFERQAKALSDLTTFLLDTISAHNITYLENVEPHPWDILLSGPPYDGATI</sequence>
<evidence type="ECO:0000313" key="1">
    <source>
        <dbReference type="EMBL" id="SLM35806.1"/>
    </source>
</evidence>
<dbReference type="AlphaFoldDB" id="A0A1W5CYA0"/>
<name>A0A1W5CYA0_9LECA</name>
<dbReference type="Proteomes" id="UP000192927">
    <property type="component" value="Unassembled WGS sequence"/>
</dbReference>
<keyword evidence="2" id="KW-1185">Reference proteome</keyword>
<evidence type="ECO:0000313" key="2">
    <source>
        <dbReference type="Proteomes" id="UP000192927"/>
    </source>
</evidence>
<reference evidence="2" key="1">
    <citation type="submission" date="2017-03" db="EMBL/GenBank/DDBJ databases">
        <authorList>
            <person name="Sharma R."/>
            <person name="Thines M."/>
        </authorList>
    </citation>
    <scope>NUCLEOTIDE SEQUENCE [LARGE SCALE GENOMIC DNA]</scope>
</reference>
<proteinExistence type="predicted"/>
<organism evidence="1 2">
    <name type="scientific">Lasallia pustulata</name>
    <dbReference type="NCBI Taxonomy" id="136370"/>
    <lineage>
        <taxon>Eukaryota</taxon>
        <taxon>Fungi</taxon>
        <taxon>Dikarya</taxon>
        <taxon>Ascomycota</taxon>
        <taxon>Pezizomycotina</taxon>
        <taxon>Lecanoromycetes</taxon>
        <taxon>OSLEUM clade</taxon>
        <taxon>Umbilicariomycetidae</taxon>
        <taxon>Umbilicariales</taxon>
        <taxon>Umbilicariaceae</taxon>
        <taxon>Lasallia</taxon>
    </lineage>
</organism>